<evidence type="ECO:0000313" key="1">
    <source>
        <dbReference type="EMBL" id="KKM85000.1"/>
    </source>
</evidence>
<dbReference type="AlphaFoldDB" id="A0A0F9N886"/>
<dbReference type="EMBL" id="LAZR01007479">
    <property type="protein sequence ID" value="KKM85000.1"/>
    <property type="molecule type" value="Genomic_DNA"/>
</dbReference>
<reference evidence="1" key="1">
    <citation type="journal article" date="2015" name="Nature">
        <title>Complex archaea that bridge the gap between prokaryotes and eukaryotes.</title>
        <authorList>
            <person name="Spang A."/>
            <person name="Saw J.H."/>
            <person name="Jorgensen S.L."/>
            <person name="Zaremba-Niedzwiedzka K."/>
            <person name="Martijn J."/>
            <person name="Lind A.E."/>
            <person name="van Eijk R."/>
            <person name="Schleper C."/>
            <person name="Guy L."/>
            <person name="Ettema T.J."/>
        </authorList>
    </citation>
    <scope>NUCLEOTIDE SEQUENCE</scope>
</reference>
<comment type="caution">
    <text evidence="1">The sequence shown here is derived from an EMBL/GenBank/DDBJ whole genome shotgun (WGS) entry which is preliminary data.</text>
</comment>
<name>A0A0F9N886_9ZZZZ</name>
<accession>A0A0F9N886</accession>
<feature type="non-terminal residue" evidence="1">
    <location>
        <position position="1"/>
    </location>
</feature>
<sequence>STLKYGLTSTGSRFHAWDNDDTGTQPLYGLWSSQIGYIGKESTQISGSTANELVDAGSQII</sequence>
<gene>
    <name evidence="1" type="ORF">LCGC14_1293530</name>
</gene>
<protein>
    <submittedName>
        <fullName evidence="1">Uncharacterized protein</fullName>
    </submittedName>
</protein>
<proteinExistence type="predicted"/>
<organism evidence="1">
    <name type="scientific">marine sediment metagenome</name>
    <dbReference type="NCBI Taxonomy" id="412755"/>
    <lineage>
        <taxon>unclassified sequences</taxon>
        <taxon>metagenomes</taxon>
        <taxon>ecological metagenomes</taxon>
    </lineage>
</organism>